<accession>A0ABT6JP90</accession>
<name>A0ABT6JP90_9GAMM</name>
<organism evidence="2 3">
    <name type="scientific">Luteimonas rhizosphaericola</name>
    <dbReference type="NCBI Taxonomy" id="3042024"/>
    <lineage>
        <taxon>Bacteria</taxon>
        <taxon>Pseudomonadati</taxon>
        <taxon>Pseudomonadota</taxon>
        <taxon>Gammaproteobacteria</taxon>
        <taxon>Lysobacterales</taxon>
        <taxon>Lysobacteraceae</taxon>
        <taxon>Luteimonas</taxon>
    </lineage>
</organism>
<sequence length="188" mass="20023">MDRDTIEEFVANAALLAAHLGQQCERAGARLQQTASHFERSVEDGRLSIAESTRAQVRASLAAEIPAALEALADGARQLQGVADRVQREQVLLEQRARWLGLKATGAVLLAALAVLAATGYVAWANLARAQDARVRGDVMQALAQVTITSCDGHPCLKLEDGLRRWAGNEAYVLVDTGADAAAAPQTR</sequence>
<comment type="caution">
    <text evidence="2">The sequence shown here is derived from an EMBL/GenBank/DDBJ whole genome shotgun (WGS) entry which is preliminary data.</text>
</comment>
<evidence type="ECO:0000313" key="2">
    <source>
        <dbReference type="EMBL" id="MDH5831916.1"/>
    </source>
</evidence>
<keyword evidence="1" id="KW-1133">Transmembrane helix</keyword>
<dbReference type="RefSeq" id="WP_280602866.1">
    <property type="nucleotide sequence ID" value="NZ_JARXRN010000028.1"/>
</dbReference>
<reference evidence="2 3" key="1">
    <citation type="submission" date="2023-04" db="EMBL/GenBank/DDBJ databases">
        <title>Luteimonas sp. M1R5S18.</title>
        <authorList>
            <person name="Sun J.-Q."/>
        </authorList>
    </citation>
    <scope>NUCLEOTIDE SEQUENCE [LARGE SCALE GENOMIC DNA]</scope>
    <source>
        <strain evidence="2 3">M1R5S18</strain>
    </source>
</reference>
<dbReference type="EMBL" id="JARXRN010000028">
    <property type="protein sequence ID" value="MDH5831916.1"/>
    <property type="molecule type" value="Genomic_DNA"/>
</dbReference>
<keyword evidence="1" id="KW-0812">Transmembrane</keyword>
<evidence type="ECO:0000313" key="3">
    <source>
        <dbReference type="Proteomes" id="UP001156831"/>
    </source>
</evidence>
<keyword evidence="1" id="KW-0472">Membrane</keyword>
<proteinExistence type="predicted"/>
<evidence type="ECO:0000256" key="1">
    <source>
        <dbReference type="SAM" id="Phobius"/>
    </source>
</evidence>
<gene>
    <name evidence="2" type="ORF">QFW80_15455</name>
</gene>
<keyword evidence="3" id="KW-1185">Reference proteome</keyword>
<feature type="transmembrane region" description="Helical" evidence="1">
    <location>
        <begin position="104"/>
        <end position="124"/>
    </location>
</feature>
<protein>
    <recommendedName>
        <fullName evidence="4">Relaxation protein</fullName>
    </recommendedName>
</protein>
<dbReference type="Proteomes" id="UP001156831">
    <property type="component" value="Unassembled WGS sequence"/>
</dbReference>
<evidence type="ECO:0008006" key="4">
    <source>
        <dbReference type="Google" id="ProtNLM"/>
    </source>
</evidence>